<sequence>MDIWRDERFKYLIIGLVIVTITLSSYIVYRDSTGTKENQNPGENNGVEDNQDLGENNLQRIVPENEISAACPNVDCIPSIENAKYVGQENADNWLDNDEKVIGIRINGESYAYPLKIMRYHEIVNEGIDGEKFAVTYCPICRSGFVFSRNVDGQMLEFGVSGKLYNSNLVMYDRETETLWSQIKGQAIVGPLTSKKLEVYHSDIVEWGNWKGVYSETEILSRETEAYEPFVYERNPYSMYETVRNSNELIYDNNTKIHNLAIVYGISAGEESTAYPEIIVEKHGKIHDKVGNQQITVVFDPDLETVKIFKEHLEGDPTDIVASGAERLKTHGIYWGAWKDFNPEGKVYGLENNQ</sequence>
<evidence type="ECO:0000313" key="3">
    <source>
        <dbReference type="EMBL" id="AGF93081.1"/>
    </source>
</evidence>
<proteinExistence type="predicted"/>
<keyword evidence="2" id="KW-0472">Membrane</keyword>
<keyword evidence="2" id="KW-1133">Transmembrane helix</keyword>
<organism evidence="3">
    <name type="scientific">uncultured organism</name>
    <dbReference type="NCBI Taxonomy" id="155900"/>
    <lineage>
        <taxon>unclassified sequences</taxon>
        <taxon>environmental samples</taxon>
    </lineage>
</organism>
<evidence type="ECO:0000256" key="2">
    <source>
        <dbReference type="SAM" id="Phobius"/>
    </source>
</evidence>
<reference evidence="3" key="1">
    <citation type="journal article" date="2013" name="Syst. Appl. Microbiol.">
        <title>New insights into the archaeal diversity of a hypersaline microbial mat obtained by a metagenomic approach.</title>
        <authorList>
            <person name="Lopez-Lopez A."/>
            <person name="Richter M."/>
            <person name="Pena A."/>
            <person name="Tamames J."/>
            <person name="Rossello-Mora R."/>
        </authorList>
    </citation>
    <scope>NUCLEOTIDE SEQUENCE</scope>
</reference>
<feature type="region of interest" description="Disordered" evidence="1">
    <location>
        <begin position="34"/>
        <end position="53"/>
    </location>
</feature>
<evidence type="ECO:0000256" key="1">
    <source>
        <dbReference type="SAM" id="MobiDB-lite"/>
    </source>
</evidence>
<evidence type="ECO:0008006" key="4">
    <source>
        <dbReference type="Google" id="ProtNLM"/>
    </source>
</evidence>
<protein>
    <recommendedName>
        <fullName evidence="4">DUF3179 domain-containing protein</fullName>
    </recommendedName>
</protein>
<accession>M1P142</accession>
<name>M1P142_9ZZZZ</name>
<keyword evidence="2" id="KW-0812">Transmembrane</keyword>
<dbReference type="AlphaFoldDB" id="M1P142"/>
<dbReference type="Pfam" id="PF11376">
    <property type="entry name" value="DUF3179"/>
    <property type="match status" value="1"/>
</dbReference>
<gene>
    <name evidence="3" type="ORF">FLSS-9_0013</name>
</gene>
<dbReference type="InterPro" id="IPR021516">
    <property type="entry name" value="DUF3179"/>
</dbReference>
<dbReference type="EMBL" id="JX684081">
    <property type="protein sequence ID" value="AGF93081.1"/>
    <property type="molecule type" value="Genomic_DNA"/>
</dbReference>
<feature type="transmembrane region" description="Helical" evidence="2">
    <location>
        <begin position="12"/>
        <end position="29"/>
    </location>
</feature>